<dbReference type="Pfam" id="PF07635">
    <property type="entry name" value="PSCyt1"/>
    <property type="match status" value="1"/>
</dbReference>
<dbReference type="SUPFAM" id="SSF46626">
    <property type="entry name" value="Cytochrome c"/>
    <property type="match status" value="1"/>
</dbReference>
<dbReference type="GO" id="GO:0009055">
    <property type="term" value="F:electron transfer activity"/>
    <property type="evidence" value="ECO:0007669"/>
    <property type="project" value="InterPro"/>
</dbReference>
<keyword evidence="1 4" id="KW-0349">Heme</keyword>
<dbReference type="InterPro" id="IPR011444">
    <property type="entry name" value="DUF1549"/>
</dbReference>
<sequence length="977" mass="107433" precursor="true">MGPFHPARIASMLAIAAALASPSGAQEAPPADDPRAITFFETRIRPILVERCLSCHGPEEQEAGLRLDSRPLVFEVGGDSGPPVLPGDPDGSLLIEAIRYDSYVQMPPSSKLPDDEIARLTEWVAMGAPWPPEASADGEAPSGPKPFDLEARARHWSLQPVVDPVVPVVERADWPRNPVDRFLLARLESEGLDPSPEADRRTLIRRATFDLTGLPPTREEIAAFLADDRADAFDRLVARLLASPRYGERWARHWLDLVRFAETSGHEFDYDILTAHRYRDYIIRALNDDLPYDRFVVEHLAGDLLDRPRRHPTTGTDEAILGTMSFFLAEGTHSPVDVREEMRTRVDNQIDVLGKAFLGLTVACARCHDHKFDAIGTRDYYALAGHFQTARHQYAFIDPPHRIDDRVLELQSIRSALAAEFGPGRAPAAGPPRLREGDELFADFAADSFDAWYPAGQAFGDRPTRHGDLAPDPDGDLARLEPGWAHSGAIAPRLQGVLRSETFAIDRPFLHVLAAGSGGRINLVVDGFEKIRSPIYGGLTLGVDLGDAPGWVSMDVSMWDGHLAHLELADGASSNYTGATSSFWPGDGTLAVALILASDHREPPGPASEYRSGPVLDRIDGRTIPEATASLLDRYRQVAEELPEPTLALAAAEGTGIDVPVHVRGSSKNLGEVVPRRFLEVLDPEGKPPADDRLTLARRVASAENPLTARVLVNRLWAHHFSRGIVASPDDFGAMGVPPTHPELLDWLASEFVRSGWSTKHMHRLMMTSTAYRMSSKTRPEADRADPTNALLHRMNLRRLEAEAIRDALLALSGRLDPTMFGPSVPPHLSPFMEGRGRPKESGPIDGDGRRSLYLDVRRNFLPPLLLAFDFPTPSSTRGRRDTSNVPSQALALMNDPFIVEQSRRWAGRATGSPDRPPAEVVDALYESAYGRAPTEAERDRAVAFVREQSDAGRAGRDAWADLCHALVIAKEFRYVE</sequence>
<dbReference type="GO" id="GO:0046872">
    <property type="term" value="F:metal ion binding"/>
    <property type="evidence" value="ECO:0007669"/>
    <property type="project" value="UniProtKB-KW"/>
</dbReference>
<protein>
    <submittedName>
        <fullName evidence="8">Planctomycete cytochrome C</fullName>
    </submittedName>
</protein>
<evidence type="ECO:0000256" key="1">
    <source>
        <dbReference type="ARBA" id="ARBA00022617"/>
    </source>
</evidence>
<organism evidence="8 9">
    <name type="scientific">Tautonia plasticadhaerens</name>
    <dbReference type="NCBI Taxonomy" id="2527974"/>
    <lineage>
        <taxon>Bacteria</taxon>
        <taxon>Pseudomonadati</taxon>
        <taxon>Planctomycetota</taxon>
        <taxon>Planctomycetia</taxon>
        <taxon>Isosphaerales</taxon>
        <taxon>Isosphaeraceae</taxon>
        <taxon>Tautonia</taxon>
    </lineage>
</organism>
<feature type="domain" description="Cytochrome c" evidence="7">
    <location>
        <begin position="31"/>
        <end position="128"/>
    </location>
</feature>
<gene>
    <name evidence="8" type="ORF">ElP_38770</name>
</gene>
<feature type="region of interest" description="Disordered" evidence="5">
    <location>
        <begin position="829"/>
        <end position="849"/>
    </location>
</feature>
<evidence type="ECO:0000256" key="4">
    <source>
        <dbReference type="PROSITE-ProRule" id="PRU00433"/>
    </source>
</evidence>
<evidence type="ECO:0000256" key="2">
    <source>
        <dbReference type="ARBA" id="ARBA00022723"/>
    </source>
</evidence>
<dbReference type="PANTHER" id="PTHR35889:SF3">
    <property type="entry name" value="F-BOX DOMAIN-CONTAINING PROTEIN"/>
    <property type="match status" value="1"/>
</dbReference>
<dbReference type="InterPro" id="IPR036909">
    <property type="entry name" value="Cyt_c-like_dom_sf"/>
</dbReference>
<keyword evidence="6" id="KW-0732">Signal</keyword>
<feature type="chain" id="PRO_5021773066" evidence="6">
    <location>
        <begin position="26"/>
        <end position="977"/>
    </location>
</feature>
<dbReference type="Proteomes" id="UP000317835">
    <property type="component" value="Chromosome"/>
</dbReference>
<dbReference type="InterPro" id="IPR011429">
    <property type="entry name" value="Cyt_c_Planctomycete-type"/>
</dbReference>
<evidence type="ECO:0000256" key="6">
    <source>
        <dbReference type="SAM" id="SignalP"/>
    </source>
</evidence>
<feature type="signal peptide" evidence="6">
    <location>
        <begin position="1"/>
        <end position="25"/>
    </location>
</feature>
<reference evidence="8 9" key="1">
    <citation type="submission" date="2019-02" db="EMBL/GenBank/DDBJ databases">
        <title>Deep-cultivation of Planctomycetes and their phenomic and genomic characterization uncovers novel biology.</title>
        <authorList>
            <person name="Wiegand S."/>
            <person name="Jogler M."/>
            <person name="Boedeker C."/>
            <person name="Pinto D."/>
            <person name="Vollmers J."/>
            <person name="Rivas-Marin E."/>
            <person name="Kohn T."/>
            <person name="Peeters S.H."/>
            <person name="Heuer A."/>
            <person name="Rast P."/>
            <person name="Oberbeckmann S."/>
            <person name="Bunk B."/>
            <person name="Jeske O."/>
            <person name="Meyerdierks A."/>
            <person name="Storesund J.E."/>
            <person name="Kallscheuer N."/>
            <person name="Luecker S."/>
            <person name="Lage O.M."/>
            <person name="Pohl T."/>
            <person name="Merkel B.J."/>
            <person name="Hornburger P."/>
            <person name="Mueller R.-W."/>
            <person name="Bruemmer F."/>
            <person name="Labrenz M."/>
            <person name="Spormann A.M."/>
            <person name="Op den Camp H."/>
            <person name="Overmann J."/>
            <person name="Amann R."/>
            <person name="Jetten M.S.M."/>
            <person name="Mascher T."/>
            <person name="Medema M.H."/>
            <person name="Devos D.P."/>
            <person name="Kaster A.-K."/>
            <person name="Ovreas L."/>
            <person name="Rohde M."/>
            <person name="Galperin M.Y."/>
            <person name="Jogler C."/>
        </authorList>
    </citation>
    <scope>NUCLEOTIDE SEQUENCE [LARGE SCALE GENOMIC DNA]</scope>
    <source>
        <strain evidence="8 9">ElP</strain>
    </source>
</reference>
<name>A0A518H559_9BACT</name>
<evidence type="ECO:0000259" key="7">
    <source>
        <dbReference type="PROSITE" id="PS51007"/>
    </source>
</evidence>
<dbReference type="InterPro" id="IPR009056">
    <property type="entry name" value="Cyt_c-like_dom"/>
</dbReference>
<dbReference type="PANTHER" id="PTHR35889">
    <property type="entry name" value="CYCLOINULO-OLIGOSACCHARIDE FRUCTANOTRANSFERASE-RELATED"/>
    <property type="match status" value="1"/>
</dbReference>
<proteinExistence type="predicted"/>
<dbReference type="KEGG" id="tpla:ElP_38770"/>
<evidence type="ECO:0000256" key="3">
    <source>
        <dbReference type="ARBA" id="ARBA00023004"/>
    </source>
</evidence>
<dbReference type="InterPro" id="IPR022655">
    <property type="entry name" value="DUF1553"/>
</dbReference>
<dbReference type="Pfam" id="PF07583">
    <property type="entry name" value="PSCyt2"/>
    <property type="match status" value="1"/>
</dbReference>
<keyword evidence="2 4" id="KW-0479">Metal-binding</keyword>
<keyword evidence="3 4" id="KW-0408">Iron</keyword>
<dbReference type="GO" id="GO:0020037">
    <property type="term" value="F:heme binding"/>
    <property type="evidence" value="ECO:0007669"/>
    <property type="project" value="InterPro"/>
</dbReference>
<dbReference type="AlphaFoldDB" id="A0A518H559"/>
<dbReference type="EMBL" id="CP036426">
    <property type="protein sequence ID" value="QDV35967.1"/>
    <property type="molecule type" value="Genomic_DNA"/>
</dbReference>
<keyword evidence="9" id="KW-1185">Reference proteome</keyword>
<dbReference type="PROSITE" id="PS51007">
    <property type="entry name" value="CYTC"/>
    <property type="match status" value="1"/>
</dbReference>
<evidence type="ECO:0000256" key="5">
    <source>
        <dbReference type="SAM" id="MobiDB-lite"/>
    </source>
</evidence>
<accession>A0A518H559</accession>
<feature type="compositionally biased region" description="Basic and acidic residues" evidence="5">
    <location>
        <begin position="835"/>
        <end position="849"/>
    </location>
</feature>
<dbReference type="Pfam" id="PF07587">
    <property type="entry name" value="PSD1"/>
    <property type="match status" value="1"/>
</dbReference>
<evidence type="ECO:0000313" key="8">
    <source>
        <dbReference type="EMBL" id="QDV35967.1"/>
    </source>
</evidence>
<evidence type="ECO:0000313" key="9">
    <source>
        <dbReference type="Proteomes" id="UP000317835"/>
    </source>
</evidence>